<keyword evidence="2" id="KW-0472">Membrane</keyword>
<keyword evidence="2" id="KW-1133">Transmembrane helix</keyword>
<evidence type="ECO:0000313" key="3">
    <source>
        <dbReference type="EMBL" id="QJA56864.1"/>
    </source>
</evidence>
<gene>
    <name evidence="3" type="ORF">MM415B01782_0008</name>
</gene>
<feature type="region of interest" description="Disordered" evidence="1">
    <location>
        <begin position="78"/>
        <end position="103"/>
    </location>
</feature>
<evidence type="ECO:0000256" key="1">
    <source>
        <dbReference type="SAM" id="MobiDB-lite"/>
    </source>
</evidence>
<dbReference type="AlphaFoldDB" id="A0A6M3IHK6"/>
<accession>A0A6M3IHK6</accession>
<keyword evidence="2" id="KW-0812">Transmembrane</keyword>
<dbReference type="EMBL" id="MT141242">
    <property type="protein sequence ID" value="QJA56864.1"/>
    <property type="molecule type" value="Genomic_DNA"/>
</dbReference>
<protein>
    <submittedName>
        <fullName evidence="3">Uncharacterized protein</fullName>
    </submittedName>
</protein>
<feature type="transmembrane region" description="Helical" evidence="2">
    <location>
        <begin position="6"/>
        <end position="29"/>
    </location>
</feature>
<organism evidence="3">
    <name type="scientific">viral metagenome</name>
    <dbReference type="NCBI Taxonomy" id="1070528"/>
    <lineage>
        <taxon>unclassified sequences</taxon>
        <taxon>metagenomes</taxon>
        <taxon>organismal metagenomes</taxon>
    </lineage>
</organism>
<evidence type="ECO:0000256" key="2">
    <source>
        <dbReference type="SAM" id="Phobius"/>
    </source>
</evidence>
<proteinExistence type="predicted"/>
<name>A0A6M3IHK6_9ZZZZ</name>
<sequence>MNITDLLIPISIVVAGLVILVVYTLTISIRDLCKANKKMCEYQVQINEKLLILLGARNGGDKTVHALASSILRRHPQKKIEGATGQSKEKNKLRPGFTMGVQP</sequence>
<reference evidence="3" key="1">
    <citation type="submission" date="2020-03" db="EMBL/GenBank/DDBJ databases">
        <title>The deep terrestrial virosphere.</title>
        <authorList>
            <person name="Holmfeldt K."/>
            <person name="Nilsson E."/>
            <person name="Simone D."/>
            <person name="Lopez-Fernandez M."/>
            <person name="Wu X."/>
            <person name="de Brujin I."/>
            <person name="Lundin D."/>
            <person name="Andersson A."/>
            <person name="Bertilsson S."/>
            <person name="Dopson M."/>
        </authorList>
    </citation>
    <scope>NUCLEOTIDE SEQUENCE</scope>
    <source>
        <strain evidence="3">MM415B01782</strain>
    </source>
</reference>